<accession>A0AAW1QAF6</accession>
<protein>
    <recommendedName>
        <fullName evidence="2">BACON domain-containing protein</fullName>
    </recommendedName>
</protein>
<evidence type="ECO:0000313" key="4">
    <source>
        <dbReference type="Proteomes" id="UP001438707"/>
    </source>
</evidence>
<dbReference type="Pfam" id="PF19190">
    <property type="entry name" value="BACON_2"/>
    <property type="match status" value="1"/>
</dbReference>
<comment type="caution">
    <text evidence="3">The sequence shown here is derived from an EMBL/GenBank/DDBJ whole genome shotgun (WGS) entry which is preliminary data.</text>
</comment>
<gene>
    <name evidence="3" type="ORF">WJX74_000654</name>
</gene>
<feature type="region of interest" description="Disordered" evidence="1">
    <location>
        <begin position="210"/>
        <end position="256"/>
    </location>
</feature>
<evidence type="ECO:0000313" key="3">
    <source>
        <dbReference type="EMBL" id="KAK9819189.1"/>
    </source>
</evidence>
<dbReference type="Proteomes" id="UP001438707">
    <property type="component" value="Unassembled WGS sequence"/>
</dbReference>
<proteinExistence type="predicted"/>
<reference evidence="3 4" key="1">
    <citation type="journal article" date="2024" name="Nat. Commun.">
        <title>Phylogenomics reveals the evolutionary origins of lichenization in chlorophyte algae.</title>
        <authorList>
            <person name="Puginier C."/>
            <person name="Libourel C."/>
            <person name="Otte J."/>
            <person name="Skaloud P."/>
            <person name="Haon M."/>
            <person name="Grisel S."/>
            <person name="Petersen M."/>
            <person name="Berrin J.G."/>
            <person name="Delaux P.M."/>
            <person name="Dal Grande F."/>
            <person name="Keller J."/>
        </authorList>
    </citation>
    <scope>NUCLEOTIDE SEQUENCE [LARGE SCALE GENOMIC DNA]</scope>
    <source>
        <strain evidence="3 4">SAG 2145</strain>
    </source>
</reference>
<sequence>MLLRVSVKVAACTNSHHEILISWHEGGTLVGQIALTQDGCLQIADMNLRWIPEIDKAAQMEQGALRFQALLKDGLMPFGLEQGVGTAAITGVAPAPGPLYYTDPFSSGLGLASPAPQNPTLSQQLGGTPIVNNAGVESEGGTGTPVVDPFYGQSTAVGSYGSPGSGTYGGSSSSPSPAEPPASAPGPSVYPAMAPGPFVGSAPAPGYTNPFAAGVSQTPPAPQNPTLSQQLGGTPVVSNAGVESEGGTGTPTVDPFYNQPAAIGGYGASAPGQYGGAYSAPSPSPAGLPATAPGPFITPAMAPAPLAPDALASGAAVESAPGSETLICYFSGVSCFSATMGDSVTQSSSVQLECTSGSSSRVAYTIDISYPVGTGNWLSISPSSGSLLTNAGTPTQLTFQVAPSGVGLGEHVATVAVVQSGTTLGQTNVTLVVLNDPTLTFISFAPDNLGNTLVSAQVAVDYVPALTNPVLNATLIGAGSSAEAIISAAPAPVSQSTIYNVQGLVGLQDSLNCLATNIYLQTTLSVYTETTNLLCGSRSAASAVQLCSRPTCSFYPIDMAYTGSGLTTIGTEALVLMACSNPVSICPTCLSLTGPTGGNVTILDYDGTTVPSANFYLSLSWNGPYTGPVQLDIESNRLTPACSLGLAHSACGGYTSIGPVAPLNFTVGMRVPFRGSAFEVSRTCSGSSGICSFNS</sequence>
<feature type="domain" description="BACON" evidence="2">
    <location>
        <begin position="340"/>
        <end position="427"/>
    </location>
</feature>
<evidence type="ECO:0000259" key="2">
    <source>
        <dbReference type="Pfam" id="PF19190"/>
    </source>
</evidence>
<feature type="region of interest" description="Disordered" evidence="1">
    <location>
        <begin position="111"/>
        <end position="150"/>
    </location>
</feature>
<keyword evidence="4" id="KW-1185">Reference proteome</keyword>
<dbReference type="InterPro" id="IPR024361">
    <property type="entry name" value="BACON"/>
</dbReference>
<feature type="region of interest" description="Disordered" evidence="1">
    <location>
        <begin position="162"/>
        <end position="187"/>
    </location>
</feature>
<organism evidence="3 4">
    <name type="scientific">Apatococcus lobatus</name>
    <dbReference type="NCBI Taxonomy" id="904363"/>
    <lineage>
        <taxon>Eukaryota</taxon>
        <taxon>Viridiplantae</taxon>
        <taxon>Chlorophyta</taxon>
        <taxon>core chlorophytes</taxon>
        <taxon>Trebouxiophyceae</taxon>
        <taxon>Chlorellales</taxon>
        <taxon>Chlorellaceae</taxon>
        <taxon>Apatococcus</taxon>
    </lineage>
</organism>
<name>A0AAW1QAF6_9CHLO</name>
<dbReference type="AlphaFoldDB" id="A0AAW1QAF6"/>
<dbReference type="EMBL" id="JALJOS010000049">
    <property type="protein sequence ID" value="KAK9819189.1"/>
    <property type="molecule type" value="Genomic_DNA"/>
</dbReference>
<evidence type="ECO:0000256" key="1">
    <source>
        <dbReference type="SAM" id="MobiDB-lite"/>
    </source>
</evidence>